<accession>A0A0P0M277</accession>
<dbReference type="SUPFAM" id="SSF48452">
    <property type="entry name" value="TPR-like"/>
    <property type="match status" value="1"/>
</dbReference>
<evidence type="ECO:0000313" key="7">
    <source>
        <dbReference type="EMBL" id="ALK84465.1"/>
    </source>
</evidence>
<organism evidence="7 8">
    <name type="scientific">Phocaeicola vulgatus</name>
    <name type="common">Bacteroides vulgatus</name>
    <dbReference type="NCBI Taxonomy" id="821"/>
    <lineage>
        <taxon>Bacteria</taxon>
        <taxon>Pseudomonadati</taxon>
        <taxon>Bacteroidota</taxon>
        <taxon>Bacteroidia</taxon>
        <taxon>Bacteroidales</taxon>
        <taxon>Bacteroidaceae</taxon>
        <taxon>Phocaeicola</taxon>
    </lineage>
</organism>
<keyword evidence="3" id="KW-0732">Signal</keyword>
<keyword evidence="5" id="KW-0998">Cell outer membrane</keyword>
<evidence type="ECO:0000256" key="4">
    <source>
        <dbReference type="ARBA" id="ARBA00023136"/>
    </source>
</evidence>
<comment type="subcellular location">
    <subcellularLocation>
        <location evidence="1">Cell outer membrane</location>
    </subcellularLocation>
</comment>
<evidence type="ECO:0000256" key="2">
    <source>
        <dbReference type="ARBA" id="ARBA00006275"/>
    </source>
</evidence>
<dbReference type="GO" id="GO:0009279">
    <property type="term" value="C:cell outer membrane"/>
    <property type="evidence" value="ECO:0007669"/>
    <property type="project" value="UniProtKB-SubCell"/>
</dbReference>
<reference evidence="7 8" key="2">
    <citation type="journal article" date="2016" name="Genome Biol. Evol.">
        <title>Extensive mobilome-driven genome diversification in mouse gut-associated Bacteroides vulgatus mpk.</title>
        <authorList>
            <person name="Lange A."/>
            <person name="Beier S."/>
            <person name="Steimle A."/>
            <person name="Autenrieth I.B."/>
            <person name="Huson D.H."/>
            <person name="Frick J.S."/>
        </authorList>
    </citation>
    <scope>NUCLEOTIDE SEQUENCE [LARGE SCALE GENOMIC DNA]</scope>
    <source>
        <strain evidence="8">mpk</strain>
    </source>
</reference>
<comment type="similarity">
    <text evidence="2">Belongs to the SusD family.</text>
</comment>
<evidence type="ECO:0000313" key="8">
    <source>
        <dbReference type="Proteomes" id="UP000061587"/>
    </source>
</evidence>
<evidence type="ECO:0000256" key="1">
    <source>
        <dbReference type="ARBA" id="ARBA00004442"/>
    </source>
</evidence>
<dbReference type="Proteomes" id="UP000061587">
    <property type="component" value="Chromosome"/>
</dbReference>
<name>A0A0P0M277_PHOVU</name>
<dbReference type="InterPro" id="IPR011990">
    <property type="entry name" value="TPR-like_helical_dom_sf"/>
</dbReference>
<dbReference type="PATRIC" id="fig|821.40.peg.2228"/>
<dbReference type="EMBL" id="CP013020">
    <property type="protein sequence ID" value="ALK84465.1"/>
    <property type="molecule type" value="Genomic_DNA"/>
</dbReference>
<protein>
    <submittedName>
        <fullName evidence="7">Outer membrane protein</fullName>
    </submittedName>
</protein>
<gene>
    <name evidence="7" type="ORF">BvMPK_1863</name>
</gene>
<feature type="domain" description="RagB/SusD" evidence="6">
    <location>
        <begin position="77"/>
        <end position="330"/>
    </location>
</feature>
<dbReference type="Gene3D" id="1.25.40.390">
    <property type="match status" value="1"/>
</dbReference>
<evidence type="ECO:0000259" key="6">
    <source>
        <dbReference type="Pfam" id="PF07980"/>
    </source>
</evidence>
<evidence type="ECO:0000256" key="5">
    <source>
        <dbReference type="ARBA" id="ARBA00023237"/>
    </source>
</evidence>
<dbReference type="AlphaFoldDB" id="A0A0P0M277"/>
<reference evidence="8" key="1">
    <citation type="submission" date="2015-10" db="EMBL/GenBank/DDBJ databases">
        <title>Extensive mobilome-driven genome diversification in gut-associated Bacteroides vulgatus mpk.</title>
        <authorList>
            <person name="Beier S."/>
            <person name="Lange A."/>
            <person name="Huson D.H."/>
            <person name="Frick J.-S."/>
            <person name="Autenrieth I.B."/>
        </authorList>
    </citation>
    <scope>NUCLEOTIDE SEQUENCE [LARGE SCALE GENOMIC DNA]</scope>
    <source>
        <strain evidence="8">mpk</strain>
    </source>
</reference>
<dbReference type="InterPro" id="IPR012944">
    <property type="entry name" value="SusD_RagB_dom"/>
</dbReference>
<proteinExistence type="inferred from homology"/>
<sequence length="332" mass="38273">MQTGCFSILGRTCMLMQDWAGGAAAYKEIIDYGDNSIHPVYRELFHPSTGVGNKENIYYISYLENYFGCGLPQHILSAKDAGWSLSNPSAGLFESYEFKDGTPFSYDDSRYNPDNLGENRDPRLDYTIYYNGATFMGTEYRMSPDYEASKKERLDYSSEASKTGFMWRKYFDENPINDLNSYSAVTPVIRYAEVLLSYLECLIESGQAIDQTVLNLTINQVRGRADVKMPPITETNSDKLRELLRNERRVELAFEGIRYWDLLRWKLAETVLVGEVWGAPYPKSTTYAGSTKFVDPTGHCRWYVGRRDFRNPQDYKWPIPLSEQNINPNLRE</sequence>
<evidence type="ECO:0000256" key="3">
    <source>
        <dbReference type="ARBA" id="ARBA00022729"/>
    </source>
</evidence>
<dbReference type="Pfam" id="PF07980">
    <property type="entry name" value="SusD_RagB"/>
    <property type="match status" value="1"/>
</dbReference>
<keyword evidence="4" id="KW-0472">Membrane</keyword>